<dbReference type="OrthoDB" id="1144910at2"/>
<dbReference type="Proteomes" id="UP000319209">
    <property type="component" value="Chromosome"/>
</dbReference>
<reference evidence="1 2" key="1">
    <citation type="submission" date="2019-07" db="EMBL/GenBank/DDBJ databases">
        <title>Genome sequencing for Formosa sp. PS13.</title>
        <authorList>
            <person name="Park S.-J."/>
        </authorList>
    </citation>
    <scope>NUCLEOTIDE SEQUENCE [LARGE SCALE GENOMIC DNA]</scope>
    <source>
        <strain evidence="1 2">PS13</strain>
    </source>
</reference>
<gene>
    <name evidence="1" type="ORF">FNB79_07715</name>
</gene>
<proteinExistence type="predicted"/>
<sequence length="202" mass="22478">MNLKWYFSTLIVSVALFFGVVSQQQNVVPNQEIVLQYSGDAAVQDKSDYAISIVKQQLKNIGAENIQVSETLEGVLKITYYSDSDVDRIKEILSDDEAFEFDNSKQDSLPTNDEQAVTYNFDVFEIHNGSDFAFSHAGKIAVELKASSHHFNNTNSHTCVNNTAHLIALPSIKVAYKIHKDVALAIDNNSKKIPEVRAGPRV</sequence>
<accession>A0A516GQV8</accession>
<dbReference type="RefSeq" id="WP_143380762.1">
    <property type="nucleotide sequence ID" value="NZ_CP041637.1"/>
</dbReference>
<evidence type="ECO:0000313" key="1">
    <source>
        <dbReference type="EMBL" id="QDO93873.1"/>
    </source>
</evidence>
<name>A0A516GQV8_9FLAO</name>
<organism evidence="1 2">
    <name type="scientific">Formosa sediminum</name>
    <dbReference type="NCBI Taxonomy" id="2594004"/>
    <lineage>
        <taxon>Bacteria</taxon>
        <taxon>Pseudomonadati</taxon>
        <taxon>Bacteroidota</taxon>
        <taxon>Flavobacteriia</taxon>
        <taxon>Flavobacteriales</taxon>
        <taxon>Flavobacteriaceae</taxon>
        <taxon>Formosa</taxon>
    </lineage>
</organism>
<keyword evidence="2" id="KW-1185">Reference proteome</keyword>
<dbReference type="EMBL" id="CP041637">
    <property type="protein sequence ID" value="QDO93873.1"/>
    <property type="molecule type" value="Genomic_DNA"/>
</dbReference>
<evidence type="ECO:0000313" key="2">
    <source>
        <dbReference type="Proteomes" id="UP000319209"/>
    </source>
</evidence>
<protein>
    <submittedName>
        <fullName evidence="1">Uncharacterized protein</fullName>
    </submittedName>
</protein>
<dbReference type="AlphaFoldDB" id="A0A516GQV8"/>
<dbReference type="KEGG" id="fop:FNB79_07715"/>